<dbReference type="Pfam" id="PF20720">
    <property type="entry name" value="nSTAND3"/>
    <property type="match status" value="1"/>
</dbReference>
<evidence type="ECO:0000313" key="3">
    <source>
        <dbReference type="Proteomes" id="UP000524404"/>
    </source>
</evidence>
<dbReference type="SUPFAM" id="SSF52540">
    <property type="entry name" value="P-loop containing nucleoside triphosphate hydrolases"/>
    <property type="match status" value="1"/>
</dbReference>
<evidence type="ECO:0000259" key="1">
    <source>
        <dbReference type="Pfam" id="PF20720"/>
    </source>
</evidence>
<name>A0A841EU26_9BACT</name>
<protein>
    <recommendedName>
        <fullName evidence="1">Novel STAND NTPase 3 domain-containing protein</fullName>
    </recommendedName>
</protein>
<comment type="caution">
    <text evidence="2">The sequence shown here is derived from an EMBL/GenBank/DDBJ whole genome shotgun (WGS) entry which is preliminary data.</text>
</comment>
<evidence type="ECO:0000313" key="2">
    <source>
        <dbReference type="EMBL" id="MBB6002951.1"/>
    </source>
</evidence>
<dbReference type="InterPro" id="IPR049050">
    <property type="entry name" value="nSTAND3"/>
</dbReference>
<organism evidence="2 3">
    <name type="scientific">Arcicella rosea</name>
    <dbReference type="NCBI Taxonomy" id="502909"/>
    <lineage>
        <taxon>Bacteria</taxon>
        <taxon>Pseudomonadati</taxon>
        <taxon>Bacteroidota</taxon>
        <taxon>Cytophagia</taxon>
        <taxon>Cytophagales</taxon>
        <taxon>Flectobacillaceae</taxon>
        <taxon>Arcicella</taxon>
    </lineage>
</organism>
<proteinExistence type="predicted"/>
<dbReference type="Proteomes" id="UP000524404">
    <property type="component" value="Unassembled WGS sequence"/>
</dbReference>
<dbReference type="EMBL" id="JACHKT010000009">
    <property type="protein sequence ID" value="MBB6002951.1"/>
    <property type="molecule type" value="Genomic_DNA"/>
</dbReference>
<dbReference type="AlphaFoldDB" id="A0A841EU26"/>
<sequence length="1242" mass="145769">MSRLQAIEKGLSSINQAAFQNLCDSFLALRNTNYSAFSRTGSQSGKQKTVKGTPDTFLLLPNGKYIFVEYSTNISAGVSKLQDDIKKCIDEKKTGITLKQISEIILCLNFNLSTTEIQSLKDLLADTRILLTIYTLDALAIELHLNHRDLTHEYLGLPLDTGQIVSINKFIEEYSRVSKGISTPLSNTFLHREKELQELKQSIILNDFIILTGTPGIGKTKLALEGIKSFLSENLSYGAYCVSYKHHTLLDDLYQYFDADKDYILFVDDANRIDAFNQIIGFYKASRKGELKVIITVRDYAFQDIGILCQEFSPQRIDLAKFTDEQIIEIIRASPFDILNPTYHKEIVRIADGNPRIAIMTALLAKAEQNIRALQDVSDLFENYFTTFVADNGEFANNFNIKCLGLISFFYTIPYKNREITSSILDNFGLNYSTFIDAIDKLDKLELVEIQFEHVKIPEQNLSTFFFYKAFIKDNLLSFETLLNKYFENNSSRFKDSVIPANNTFGYSKVMDKLKPYLQGYWKSNKFDEEKAYKFLTTFWFYLPDETLEFVYNLTQALPETQRDTYNVTYENNAFSYSKNDVIELIGEFFRFQHKLKDALQLAFEYTKKAPDHLPELIHKIREYMTFDVDDEQINFSRQTILFQILIDGLNVKDNLLSTAFYELAKTFLGFRFHHTKGGRKMSIYWYQYPVPNTPTIQLFRKNIWDAIQENFQISIDKSFELLQSYSHIQPDVSKEVMQYDVPILVYIIQKQLTPNSFEHCKYVQDQVRWCKRNSVSHPSFSELLKKYRNKTYETFLKIDWDRFRDKEMYEFDNYREYEKLKEAEIRSSFVFNEKEQVKEFYNMFVYLKKITKNEWNYTTTLDHVIDENCTKNFQIGCELLQLVIENNNAINYVPRVVFRNHLKESQNAKTIWNIIEHKDFIHKPLWELSFYDYLDDSLLSSKYVQSLVNTVSSMNDSYTIHFDRLKRFLAIEPDLFQIILKTIVEKNEKDGTRLQVWMDFFSEHFDQLGDDIVLIKKAYIQQDKIHNHFDFEGKGMLNILKKDSSFLIEYINSLYDAKQLGISGDDKSLEFVWQVEGIENVLIKVFDLIIEKEPYFGIGDHFCNAFFRNLQGEQKEKASQFLLNYIRSIYTNSDKMNTVVDIVRHSMRELFDDILLCYLTLTQDKDGFAKIWWRGNGGSVHSGDVNFGDLEAADWRNILSIVERSDIGINLIPIKRYINEQIENSLKYADWERQRRFLERY</sequence>
<keyword evidence="3" id="KW-1185">Reference proteome</keyword>
<reference evidence="2 3" key="1">
    <citation type="submission" date="2020-08" db="EMBL/GenBank/DDBJ databases">
        <title>Functional genomics of gut bacteria from endangered species of beetles.</title>
        <authorList>
            <person name="Carlos-Shanley C."/>
        </authorList>
    </citation>
    <scope>NUCLEOTIDE SEQUENCE [LARGE SCALE GENOMIC DNA]</scope>
    <source>
        <strain evidence="2 3">S00070</strain>
    </source>
</reference>
<dbReference type="InterPro" id="IPR027417">
    <property type="entry name" value="P-loop_NTPase"/>
</dbReference>
<gene>
    <name evidence="2" type="ORF">HNP25_001603</name>
</gene>
<dbReference type="RefSeq" id="WP_184132948.1">
    <property type="nucleotide sequence ID" value="NZ_JACHKT010000009.1"/>
</dbReference>
<accession>A0A841EU26</accession>
<feature type="domain" description="Novel STAND NTPase 3" evidence="1">
    <location>
        <begin position="194"/>
        <end position="315"/>
    </location>
</feature>